<dbReference type="PANTHER" id="PTHR44858">
    <property type="entry name" value="TETRATRICOPEPTIDE REPEAT PROTEIN 6"/>
    <property type="match status" value="1"/>
</dbReference>
<comment type="caution">
    <text evidence="5">The sequence shown here is derived from an EMBL/GenBank/DDBJ whole genome shotgun (WGS) entry which is preliminary data.</text>
</comment>
<dbReference type="Gene3D" id="1.25.40.10">
    <property type="entry name" value="Tetratricopeptide repeat domain"/>
    <property type="match status" value="1"/>
</dbReference>
<name>A0A103YCU6_CYNCS</name>
<keyword evidence="4" id="KW-0812">Transmembrane</keyword>
<keyword evidence="1" id="KW-0677">Repeat</keyword>
<proteinExistence type="predicted"/>
<keyword evidence="4" id="KW-0472">Membrane</keyword>
<reference evidence="5 6" key="1">
    <citation type="journal article" date="2016" name="Sci. Rep.">
        <title>The genome sequence of the outbreeding globe artichoke constructed de novo incorporating a phase-aware low-pass sequencing strategy of F1 progeny.</title>
        <authorList>
            <person name="Scaglione D."/>
            <person name="Reyes-Chin-Wo S."/>
            <person name="Acquadro A."/>
            <person name="Froenicke L."/>
            <person name="Portis E."/>
            <person name="Beitel C."/>
            <person name="Tirone M."/>
            <person name="Mauro R."/>
            <person name="Lo Monaco A."/>
            <person name="Mauromicale G."/>
            <person name="Faccioli P."/>
            <person name="Cattivelli L."/>
            <person name="Rieseberg L."/>
            <person name="Michelmore R."/>
            <person name="Lanteri S."/>
        </authorList>
    </citation>
    <scope>NUCLEOTIDE SEQUENCE [LARGE SCALE GENOMIC DNA]</scope>
    <source>
        <strain evidence="5">2C</strain>
    </source>
</reference>
<feature type="repeat" description="TPR" evidence="3">
    <location>
        <begin position="166"/>
        <end position="199"/>
    </location>
</feature>
<protein>
    <submittedName>
        <fullName evidence="5">Tetratricopeptide-like helical</fullName>
    </submittedName>
</protein>
<dbReference type="SMART" id="SM00028">
    <property type="entry name" value="TPR"/>
    <property type="match status" value="2"/>
</dbReference>
<dbReference type="EMBL" id="LEKV01001672">
    <property type="protein sequence ID" value="KVI06746.1"/>
    <property type="molecule type" value="Genomic_DNA"/>
</dbReference>
<sequence length="210" mass="23130">MVIDLVTQAALILITIFMFLWMQNIPQNLFTKLRYRNRSSYSAKRHFIIGAQLLAKSRSTKDRASSAKLAKSAAEEADKSISLDPKDAAPHILKALALDAQGFSTSALEALDVALSPLTAKTLSDAERGDALFKRAEIKVKGSKRGRVDSAIEDLVESVKLKGDNAKMFRLLGECYEKKEMEEEAIEAYKGALRVDPECIAARDALNRLG</sequence>
<gene>
    <name evidence="5" type="ORF">Ccrd_014900</name>
</gene>
<dbReference type="AlphaFoldDB" id="A0A103YCU6"/>
<keyword evidence="4" id="KW-1133">Transmembrane helix</keyword>
<dbReference type="Gramene" id="KVI06746">
    <property type="protein sequence ID" value="KVI06746"/>
    <property type="gene ID" value="Ccrd_014900"/>
</dbReference>
<keyword evidence="2 3" id="KW-0802">TPR repeat</keyword>
<dbReference type="STRING" id="59895.A0A103YCU6"/>
<dbReference type="PANTHER" id="PTHR44858:SF1">
    <property type="entry name" value="UDP-N-ACETYLGLUCOSAMINE--PEPTIDE N-ACETYLGLUCOSAMINYLTRANSFERASE SPINDLY-RELATED"/>
    <property type="match status" value="1"/>
</dbReference>
<evidence type="ECO:0000256" key="3">
    <source>
        <dbReference type="PROSITE-ProRule" id="PRU00339"/>
    </source>
</evidence>
<evidence type="ECO:0000313" key="6">
    <source>
        <dbReference type="Proteomes" id="UP000243975"/>
    </source>
</evidence>
<dbReference type="PROSITE" id="PS50005">
    <property type="entry name" value="TPR"/>
    <property type="match status" value="1"/>
</dbReference>
<evidence type="ECO:0000256" key="2">
    <source>
        <dbReference type="ARBA" id="ARBA00022803"/>
    </source>
</evidence>
<organism evidence="5 6">
    <name type="scientific">Cynara cardunculus var. scolymus</name>
    <name type="common">Globe artichoke</name>
    <name type="synonym">Cynara scolymus</name>
    <dbReference type="NCBI Taxonomy" id="59895"/>
    <lineage>
        <taxon>Eukaryota</taxon>
        <taxon>Viridiplantae</taxon>
        <taxon>Streptophyta</taxon>
        <taxon>Embryophyta</taxon>
        <taxon>Tracheophyta</taxon>
        <taxon>Spermatophyta</taxon>
        <taxon>Magnoliopsida</taxon>
        <taxon>eudicotyledons</taxon>
        <taxon>Gunneridae</taxon>
        <taxon>Pentapetalae</taxon>
        <taxon>asterids</taxon>
        <taxon>campanulids</taxon>
        <taxon>Asterales</taxon>
        <taxon>Asteraceae</taxon>
        <taxon>Carduoideae</taxon>
        <taxon>Cardueae</taxon>
        <taxon>Carduinae</taxon>
        <taxon>Cynara</taxon>
    </lineage>
</organism>
<dbReference type="OMA" id="AMHNIPQ"/>
<dbReference type="OrthoDB" id="1893133at2759"/>
<evidence type="ECO:0000256" key="4">
    <source>
        <dbReference type="SAM" id="Phobius"/>
    </source>
</evidence>
<dbReference type="Pfam" id="PF13181">
    <property type="entry name" value="TPR_8"/>
    <property type="match status" value="1"/>
</dbReference>
<evidence type="ECO:0000313" key="5">
    <source>
        <dbReference type="EMBL" id="KVI06746.1"/>
    </source>
</evidence>
<dbReference type="SUPFAM" id="SSF48452">
    <property type="entry name" value="TPR-like"/>
    <property type="match status" value="1"/>
</dbReference>
<dbReference type="InterPro" id="IPR019734">
    <property type="entry name" value="TPR_rpt"/>
</dbReference>
<accession>A0A103YCU6</accession>
<evidence type="ECO:0000256" key="1">
    <source>
        <dbReference type="ARBA" id="ARBA00022737"/>
    </source>
</evidence>
<dbReference type="InterPro" id="IPR011990">
    <property type="entry name" value="TPR-like_helical_dom_sf"/>
</dbReference>
<dbReference type="Proteomes" id="UP000243975">
    <property type="component" value="Unassembled WGS sequence"/>
</dbReference>
<feature type="transmembrane region" description="Helical" evidence="4">
    <location>
        <begin position="6"/>
        <end position="26"/>
    </location>
</feature>
<keyword evidence="6" id="KW-1185">Reference proteome</keyword>
<dbReference type="InterPro" id="IPR050498">
    <property type="entry name" value="Ycf3"/>
</dbReference>